<dbReference type="AlphaFoldDB" id="A0A9D1RFG3"/>
<accession>A0A9D1RFG3</accession>
<keyword evidence="3" id="KW-0378">Hydrolase</keyword>
<evidence type="ECO:0000313" key="6">
    <source>
        <dbReference type="EMBL" id="HIW87138.1"/>
    </source>
</evidence>
<evidence type="ECO:0000256" key="3">
    <source>
        <dbReference type="ARBA" id="ARBA00022801"/>
    </source>
</evidence>
<protein>
    <submittedName>
        <fullName evidence="6">MBL fold metallo-hydrolase</fullName>
    </submittedName>
</protein>
<dbReference type="CDD" id="cd06262">
    <property type="entry name" value="metallo-hydrolase-like_MBL-fold"/>
    <property type="match status" value="1"/>
</dbReference>
<dbReference type="Gene3D" id="3.60.15.10">
    <property type="entry name" value="Ribonuclease Z/Hydroxyacylglutathione hydrolase-like"/>
    <property type="match status" value="1"/>
</dbReference>
<dbReference type="PANTHER" id="PTHR46233:SF3">
    <property type="entry name" value="HYDROXYACYLGLUTATHIONE HYDROLASE GLOC"/>
    <property type="match status" value="1"/>
</dbReference>
<reference evidence="6" key="2">
    <citation type="submission" date="2021-04" db="EMBL/GenBank/DDBJ databases">
        <authorList>
            <person name="Gilroy R."/>
        </authorList>
    </citation>
    <scope>NUCLEOTIDE SEQUENCE</scope>
    <source>
        <strain evidence="6">Gambia16-930</strain>
    </source>
</reference>
<evidence type="ECO:0000256" key="4">
    <source>
        <dbReference type="ARBA" id="ARBA00022833"/>
    </source>
</evidence>
<keyword evidence="4" id="KW-0862">Zinc</keyword>
<dbReference type="PANTHER" id="PTHR46233">
    <property type="entry name" value="HYDROXYACYLGLUTATHIONE HYDROLASE GLOC"/>
    <property type="match status" value="1"/>
</dbReference>
<dbReference type="SUPFAM" id="SSF56281">
    <property type="entry name" value="Metallo-hydrolase/oxidoreductase"/>
    <property type="match status" value="1"/>
</dbReference>
<dbReference type="EMBL" id="DXGG01000085">
    <property type="protein sequence ID" value="HIW87138.1"/>
    <property type="molecule type" value="Genomic_DNA"/>
</dbReference>
<organism evidence="6 7">
    <name type="scientific">Candidatus Onthomorpha intestinigallinarum</name>
    <dbReference type="NCBI Taxonomy" id="2840880"/>
    <lineage>
        <taxon>Bacteria</taxon>
        <taxon>Pseudomonadati</taxon>
        <taxon>Bacteroidota</taxon>
        <taxon>Bacteroidia</taxon>
        <taxon>Bacteroidales</taxon>
        <taxon>Candidatus Onthomorpha</taxon>
    </lineage>
</organism>
<dbReference type="InterPro" id="IPR001279">
    <property type="entry name" value="Metallo-B-lactamas"/>
</dbReference>
<reference evidence="6" key="1">
    <citation type="journal article" date="2021" name="PeerJ">
        <title>Extensive microbial diversity within the chicken gut microbiome revealed by metagenomics and culture.</title>
        <authorList>
            <person name="Gilroy R."/>
            <person name="Ravi A."/>
            <person name="Getino M."/>
            <person name="Pursley I."/>
            <person name="Horton D.L."/>
            <person name="Alikhan N.F."/>
            <person name="Baker D."/>
            <person name="Gharbi K."/>
            <person name="Hall N."/>
            <person name="Watson M."/>
            <person name="Adriaenssens E.M."/>
            <person name="Foster-Nyarko E."/>
            <person name="Jarju S."/>
            <person name="Secka A."/>
            <person name="Antonio M."/>
            <person name="Oren A."/>
            <person name="Chaudhuri R.R."/>
            <person name="La Ragione R."/>
            <person name="Hildebrand F."/>
            <person name="Pallen M.J."/>
        </authorList>
    </citation>
    <scope>NUCLEOTIDE SEQUENCE</scope>
    <source>
        <strain evidence="6">Gambia16-930</strain>
    </source>
</reference>
<comment type="caution">
    <text evidence="6">The sequence shown here is derived from an EMBL/GenBank/DDBJ whole genome shotgun (WGS) entry which is preliminary data.</text>
</comment>
<evidence type="ECO:0000259" key="5">
    <source>
        <dbReference type="SMART" id="SM00849"/>
    </source>
</evidence>
<dbReference type="InterPro" id="IPR051453">
    <property type="entry name" value="MBL_Glyoxalase_II"/>
</dbReference>
<dbReference type="InterPro" id="IPR036866">
    <property type="entry name" value="RibonucZ/Hydroxyglut_hydro"/>
</dbReference>
<dbReference type="Proteomes" id="UP000824267">
    <property type="component" value="Unassembled WGS sequence"/>
</dbReference>
<name>A0A9D1RFG3_9BACT</name>
<proteinExistence type="predicted"/>
<gene>
    <name evidence="6" type="ORF">IAC47_02560</name>
</gene>
<comment type="cofactor">
    <cofactor evidence="1">
        <name>Zn(2+)</name>
        <dbReference type="ChEBI" id="CHEBI:29105"/>
    </cofactor>
</comment>
<dbReference type="GO" id="GO:0046872">
    <property type="term" value="F:metal ion binding"/>
    <property type="evidence" value="ECO:0007669"/>
    <property type="project" value="UniProtKB-KW"/>
</dbReference>
<feature type="domain" description="Metallo-beta-lactamase" evidence="5">
    <location>
        <begin position="11"/>
        <end position="194"/>
    </location>
</feature>
<keyword evidence="2" id="KW-0479">Metal-binding</keyword>
<evidence type="ECO:0000256" key="2">
    <source>
        <dbReference type="ARBA" id="ARBA00022723"/>
    </source>
</evidence>
<dbReference type="GO" id="GO:0016787">
    <property type="term" value="F:hydrolase activity"/>
    <property type="evidence" value="ECO:0007669"/>
    <property type="project" value="UniProtKB-KW"/>
</dbReference>
<dbReference type="SMART" id="SM00849">
    <property type="entry name" value="Lactamase_B"/>
    <property type="match status" value="1"/>
</dbReference>
<evidence type="ECO:0000256" key="1">
    <source>
        <dbReference type="ARBA" id="ARBA00001947"/>
    </source>
</evidence>
<evidence type="ECO:0000313" key="7">
    <source>
        <dbReference type="Proteomes" id="UP000824267"/>
    </source>
</evidence>
<dbReference type="Pfam" id="PF00753">
    <property type="entry name" value="Lactamase_B"/>
    <property type="match status" value="1"/>
</dbReference>
<sequence>MIETITQNHFGVNSYVLYDDTKECVLVDICSQSADERKEVTDFVEGNGLKPKHILLTHPHVDHMCGASFICKTYGMPLGMSIDAKEIFINCEAQAYLMGFEIGNIRDIKIEGLLEGETIKFGKSEIRCLNTSGHCKGSLSFYNEKERYIITGDALFAQSIGRTDLPTGDLDELIGNIRKHVLSLPYDTVVYPGHGPSTTVGYEKDCNPFLQ</sequence>